<name>A0AAN9LXI5_CANGL</name>
<evidence type="ECO:0000313" key="2">
    <source>
        <dbReference type="Proteomes" id="UP001367508"/>
    </source>
</evidence>
<reference evidence="1 2" key="1">
    <citation type="submission" date="2024-01" db="EMBL/GenBank/DDBJ databases">
        <title>The genomes of 5 underutilized Papilionoideae crops provide insights into root nodulation and disease resistanc.</title>
        <authorList>
            <person name="Jiang F."/>
        </authorList>
    </citation>
    <scope>NUCLEOTIDE SEQUENCE [LARGE SCALE GENOMIC DNA]</scope>
    <source>
        <strain evidence="1">LVBAO_FW01</strain>
        <tissue evidence="1">Leaves</tissue>
    </source>
</reference>
<dbReference type="EMBL" id="JAYMYQ010000003">
    <property type="protein sequence ID" value="KAK7344260.1"/>
    <property type="molecule type" value="Genomic_DNA"/>
</dbReference>
<dbReference type="AlphaFoldDB" id="A0AAN9LXI5"/>
<dbReference type="Proteomes" id="UP001367508">
    <property type="component" value="Unassembled WGS sequence"/>
</dbReference>
<organism evidence="1 2">
    <name type="scientific">Canavalia gladiata</name>
    <name type="common">Sword bean</name>
    <name type="synonym">Dolichos gladiatus</name>
    <dbReference type="NCBI Taxonomy" id="3824"/>
    <lineage>
        <taxon>Eukaryota</taxon>
        <taxon>Viridiplantae</taxon>
        <taxon>Streptophyta</taxon>
        <taxon>Embryophyta</taxon>
        <taxon>Tracheophyta</taxon>
        <taxon>Spermatophyta</taxon>
        <taxon>Magnoliopsida</taxon>
        <taxon>eudicotyledons</taxon>
        <taxon>Gunneridae</taxon>
        <taxon>Pentapetalae</taxon>
        <taxon>rosids</taxon>
        <taxon>fabids</taxon>
        <taxon>Fabales</taxon>
        <taxon>Fabaceae</taxon>
        <taxon>Papilionoideae</taxon>
        <taxon>50 kb inversion clade</taxon>
        <taxon>NPAAA clade</taxon>
        <taxon>indigoferoid/millettioid clade</taxon>
        <taxon>Phaseoleae</taxon>
        <taxon>Canavalia</taxon>
    </lineage>
</organism>
<protein>
    <submittedName>
        <fullName evidence="1">Uncharacterized protein</fullName>
    </submittedName>
</protein>
<evidence type="ECO:0000313" key="1">
    <source>
        <dbReference type="EMBL" id="KAK7344260.1"/>
    </source>
</evidence>
<gene>
    <name evidence="1" type="ORF">VNO77_13680</name>
</gene>
<comment type="caution">
    <text evidence="1">The sequence shown here is derived from an EMBL/GenBank/DDBJ whole genome shotgun (WGS) entry which is preliminary data.</text>
</comment>
<proteinExistence type="predicted"/>
<sequence length="100" mass="11312">MPCAGEQLNCTQLWKTHIELNTPMHNSSPYTSTSLVKSGNSERLLLGNGSVSLEGRRNALRRKINDTCREENWKEKGSTKQKPNRVLFIKAHSGFQLVRS</sequence>
<keyword evidence="2" id="KW-1185">Reference proteome</keyword>
<accession>A0AAN9LXI5</accession>